<dbReference type="SMART" id="SM00421">
    <property type="entry name" value="HTH_LUXR"/>
    <property type="match status" value="1"/>
</dbReference>
<reference evidence="4" key="1">
    <citation type="submission" date="2017-03" db="EMBL/GenBank/DDBJ databases">
        <authorList>
            <person name="Rodrigo-Torres L."/>
            <person name="Arahal R.D."/>
            <person name="Lucena T."/>
        </authorList>
    </citation>
    <scope>NUCLEOTIDE SEQUENCE [LARGE SCALE GENOMIC DNA]</scope>
    <source>
        <strain evidence="4">CECT 8411</strain>
    </source>
</reference>
<gene>
    <name evidence="3" type="ORF">RUM8411_01913</name>
</gene>
<feature type="transmembrane region" description="Helical" evidence="1">
    <location>
        <begin position="47"/>
        <end position="67"/>
    </location>
</feature>
<organism evidence="3 4">
    <name type="scientific">Ruegeria meonggei</name>
    <dbReference type="NCBI Taxonomy" id="1446476"/>
    <lineage>
        <taxon>Bacteria</taxon>
        <taxon>Pseudomonadati</taxon>
        <taxon>Pseudomonadota</taxon>
        <taxon>Alphaproteobacteria</taxon>
        <taxon>Rhodobacterales</taxon>
        <taxon>Roseobacteraceae</taxon>
        <taxon>Ruegeria</taxon>
    </lineage>
</organism>
<protein>
    <submittedName>
        <fullName evidence="3">Bacterial regulatory proteins, luxR family</fullName>
    </submittedName>
</protein>
<name>A0A1X6Z7P9_9RHOB</name>
<dbReference type="Pfam" id="PF00196">
    <property type="entry name" value="GerE"/>
    <property type="match status" value="1"/>
</dbReference>
<keyword evidence="1" id="KW-0472">Membrane</keyword>
<dbReference type="GO" id="GO:0006355">
    <property type="term" value="P:regulation of DNA-templated transcription"/>
    <property type="evidence" value="ECO:0007669"/>
    <property type="project" value="InterPro"/>
</dbReference>
<keyword evidence="4" id="KW-1185">Reference proteome</keyword>
<feature type="domain" description="HTH luxR-type" evidence="2">
    <location>
        <begin position="101"/>
        <end position="158"/>
    </location>
</feature>
<keyword evidence="1" id="KW-1133">Transmembrane helix</keyword>
<evidence type="ECO:0000259" key="2">
    <source>
        <dbReference type="SMART" id="SM00421"/>
    </source>
</evidence>
<dbReference type="SUPFAM" id="SSF46894">
    <property type="entry name" value="C-terminal effector domain of the bipartite response regulators"/>
    <property type="match status" value="1"/>
</dbReference>
<sequence length="169" mass="18458">MRGIFETDAKIPVGLALLVVAQFACVVFFVGDVIADYREMASPKISLHLGIETLATLCMLAAMMFEVHYLRELLRGKAQLEQSLNVASAAVHDIINAHFNVWKLSPSETDVATFLVKGLEISEIAAVRNCAEGTVKAHLHAIYRKSGTHNRGELLSVLIDSLMIGTAHE</sequence>
<dbReference type="GO" id="GO:0003677">
    <property type="term" value="F:DNA binding"/>
    <property type="evidence" value="ECO:0007669"/>
    <property type="project" value="InterPro"/>
</dbReference>
<dbReference type="OrthoDB" id="8277135at2"/>
<proteinExistence type="predicted"/>
<accession>A0A1X6Z7P9</accession>
<keyword evidence="1" id="KW-0812">Transmembrane</keyword>
<dbReference type="Proteomes" id="UP000193778">
    <property type="component" value="Unassembled WGS sequence"/>
</dbReference>
<dbReference type="PRINTS" id="PR00038">
    <property type="entry name" value="HTHLUXR"/>
</dbReference>
<evidence type="ECO:0000313" key="4">
    <source>
        <dbReference type="Proteomes" id="UP000193778"/>
    </source>
</evidence>
<dbReference type="AlphaFoldDB" id="A0A1X6Z7P9"/>
<dbReference type="Gene3D" id="1.10.10.10">
    <property type="entry name" value="Winged helix-like DNA-binding domain superfamily/Winged helix DNA-binding domain"/>
    <property type="match status" value="1"/>
</dbReference>
<feature type="transmembrane region" description="Helical" evidence="1">
    <location>
        <begin position="12"/>
        <end position="35"/>
    </location>
</feature>
<dbReference type="EMBL" id="FWFP01000005">
    <property type="protein sequence ID" value="SLN42697.1"/>
    <property type="molecule type" value="Genomic_DNA"/>
</dbReference>
<evidence type="ECO:0000256" key="1">
    <source>
        <dbReference type="SAM" id="Phobius"/>
    </source>
</evidence>
<evidence type="ECO:0000313" key="3">
    <source>
        <dbReference type="EMBL" id="SLN42697.1"/>
    </source>
</evidence>
<dbReference type="InterPro" id="IPR036388">
    <property type="entry name" value="WH-like_DNA-bd_sf"/>
</dbReference>
<dbReference type="CDD" id="cd06170">
    <property type="entry name" value="LuxR_C_like"/>
    <property type="match status" value="1"/>
</dbReference>
<dbReference type="RefSeq" id="WP_085822449.1">
    <property type="nucleotide sequence ID" value="NZ_FWFP01000005.1"/>
</dbReference>
<dbReference type="InterPro" id="IPR016032">
    <property type="entry name" value="Sig_transdc_resp-reg_C-effctor"/>
</dbReference>
<dbReference type="InterPro" id="IPR000792">
    <property type="entry name" value="Tscrpt_reg_LuxR_C"/>
</dbReference>